<keyword evidence="3" id="KW-1003">Cell membrane</keyword>
<evidence type="ECO:0000256" key="13">
    <source>
        <dbReference type="SAM" id="SignalP"/>
    </source>
</evidence>
<dbReference type="InterPro" id="IPR000209">
    <property type="entry name" value="Peptidase_S8/S53_dom"/>
</dbReference>
<evidence type="ECO:0000313" key="16">
    <source>
        <dbReference type="Proteomes" id="UP000186883"/>
    </source>
</evidence>
<dbReference type="Pfam" id="PF00082">
    <property type="entry name" value="Peptidase_S8"/>
    <property type="match status" value="1"/>
</dbReference>
<evidence type="ECO:0000256" key="7">
    <source>
        <dbReference type="ARBA" id="ARBA00022825"/>
    </source>
</evidence>
<evidence type="ECO:0000256" key="3">
    <source>
        <dbReference type="ARBA" id="ARBA00022475"/>
    </source>
</evidence>
<sequence length="414" mass="42132">MGNGKAGRPGVLAITVVTGLLWASSPAAAQQAPAPLPTEQKGCLQAPETTEAGVPWAQQRMAVDRVWSLTKGAGVTVGVVDTGVDGNTPQLSGGRVKPGLDVTTPERKPANDDCFGHGTFVAGIIGAAVRPGTGFAGVAPEATILPIRCAITTEDGSPPVLTAAEMAKGIRAAVDGGARVINISASTDNPDPELAEAVRYAAQRDVVVVASAANTAQQGDPITYPASYPTVIAVGAIDMLGKKADFSQTGKFLSLVAPGVGVTSLGPGGAGHWVGSGTSYAAPFVAGVAALVRAYRPQLSAEQVKHRLEATADHPAAALPDARLGWGTVNAMAAVTTLLPEESGTAAPVVAAEPAPLPVPIRPDGPGEVVAVVATVSVPVLALLGLLVFRLCLGAKRRRWKRARVVEFSRPRTH</sequence>
<dbReference type="PANTHER" id="PTHR43806:SF11">
    <property type="entry name" value="CEREVISIN-RELATED"/>
    <property type="match status" value="1"/>
</dbReference>
<evidence type="ECO:0000256" key="6">
    <source>
        <dbReference type="ARBA" id="ARBA00022801"/>
    </source>
</evidence>
<dbReference type="SUPFAM" id="SSF52743">
    <property type="entry name" value="Subtilisin-like"/>
    <property type="match status" value="1"/>
</dbReference>
<keyword evidence="6 10" id="KW-0378">Hydrolase</keyword>
<feature type="signal peptide" evidence="13">
    <location>
        <begin position="1"/>
        <end position="29"/>
    </location>
</feature>
<comment type="similarity">
    <text evidence="2 10 11">Belongs to the peptidase S8 family.</text>
</comment>
<name>A0ABX3DLC4_9PSEU</name>
<reference evidence="15" key="1">
    <citation type="submission" date="2016-11" db="EMBL/GenBank/DDBJ databases">
        <title>Genome sequencing of Amycolatopsis regifaucium.</title>
        <authorList>
            <person name="Mayilraj S."/>
            <person name="Kaur N."/>
        </authorList>
    </citation>
    <scope>NUCLEOTIDE SEQUENCE [LARGE SCALE GENOMIC DNA]</scope>
    <source>
        <strain evidence="15">GY080</strain>
    </source>
</reference>
<dbReference type="EMBL" id="LOBU02000022">
    <property type="protein sequence ID" value="OKA04554.1"/>
    <property type="molecule type" value="Genomic_DNA"/>
</dbReference>
<comment type="subcellular location">
    <subcellularLocation>
        <location evidence="1">Cell membrane</location>
        <topology evidence="1">Single-pass membrane protein</topology>
    </subcellularLocation>
</comment>
<dbReference type="InterPro" id="IPR015500">
    <property type="entry name" value="Peptidase_S8_subtilisin-rel"/>
</dbReference>
<evidence type="ECO:0000313" key="15">
    <source>
        <dbReference type="EMBL" id="OKA04554.1"/>
    </source>
</evidence>
<keyword evidence="4 10" id="KW-0645">Protease</keyword>
<feature type="chain" id="PRO_5046640045" evidence="13">
    <location>
        <begin position="30"/>
        <end position="414"/>
    </location>
</feature>
<dbReference type="PRINTS" id="PR00723">
    <property type="entry name" value="SUBTILISIN"/>
</dbReference>
<feature type="transmembrane region" description="Helical" evidence="12">
    <location>
        <begin position="369"/>
        <end position="393"/>
    </location>
</feature>
<dbReference type="InterPro" id="IPR022398">
    <property type="entry name" value="Peptidase_S8_His-AS"/>
</dbReference>
<gene>
    <name evidence="15" type="ORF">ATP06_0231935</name>
</gene>
<dbReference type="PANTHER" id="PTHR43806">
    <property type="entry name" value="PEPTIDASE S8"/>
    <property type="match status" value="1"/>
</dbReference>
<keyword evidence="9 12" id="KW-0472">Membrane</keyword>
<comment type="caution">
    <text evidence="15">The sequence shown here is derived from an EMBL/GenBank/DDBJ whole genome shotgun (WGS) entry which is preliminary data.</text>
</comment>
<feature type="domain" description="Peptidase S8/S53" evidence="14">
    <location>
        <begin position="72"/>
        <end position="327"/>
    </location>
</feature>
<dbReference type="GO" id="GO:0006508">
    <property type="term" value="P:proteolysis"/>
    <property type="evidence" value="ECO:0007669"/>
    <property type="project" value="UniProtKB-KW"/>
</dbReference>
<feature type="active site" description="Charge relay system" evidence="10">
    <location>
        <position position="279"/>
    </location>
</feature>
<evidence type="ECO:0000256" key="11">
    <source>
        <dbReference type="RuleBase" id="RU003355"/>
    </source>
</evidence>
<dbReference type="RefSeq" id="WP_074038273.1">
    <property type="nucleotide sequence ID" value="NZ_FOPQ01000004.1"/>
</dbReference>
<organism evidence="15 16">
    <name type="scientific">Amycolatopsis regifaucium</name>
    <dbReference type="NCBI Taxonomy" id="546365"/>
    <lineage>
        <taxon>Bacteria</taxon>
        <taxon>Bacillati</taxon>
        <taxon>Actinomycetota</taxon>
        <taxon>Actinomycetes</taxon>
        <taxon>Pseudonocardiales</taxon>
        <taxon>Pseudonocardiaceae</taxon>
        <taxon>Amycolatopsis</taxon>
    </lineage>
</organism>
<dbReference type="InterPro" id="IPR050131">
    <property type="entry name" value="Peptidase_S8_subtilisin-like"/>
</dbReference>
<evidence type="ECO:0000256" key="8">
    <source>
        <dbReference type="ARBA" id="ARBA00022989"/>
    </source>
</evidence>
<evidence type="ECO:0000256" key="12">
    <source>
        <dbReference type="SAM" id="Phobius"/>
    </source>
</evidence>
<dbReference type="InterPro" id="IPR023827">
    <property type="entry name" value="Peptidase_S8_Asp-AS"/>
</dbReference>
<dbReference type="InterPro" id="IPR023828">
    <property type="entry name" value="Peptidase_S8_Ser-AS"/>
</dbReference>
<dbReference type="PROSITE" id="PS00136">
    <property type="entry name" value="SUBTILASE_ASP"/>
    <property type="match status" value="1"/>
</dbReference>
<dbReference type="InterPro" id="IPR036852">
    <property type="entry name" value="Peptidase_S8/S53_dom_sf"/>
</dbReference>
<keyword evidence="7 10" id="KW-0720">Serine protease</keyword>
<proteinExistence type="inferred from homology"/>
<dbReference type="GO" id="GO:0008233">
    <property type="term" value="F:peptidase activity"/>
    <property type="evidence" value="ECO:0007669"/>
    <property type="project" value="UniProtKB-KW"/>
</dbReference>
<keyword evidence="8 12" id="KW-1133">Transmembrane helix</keyword>
<evidence type="ECO:0000256" key="1">
    <source>
        <dbReference type="ARBA" id="ARBA00004162"/>
    </source>
</evidence>
<dbReference type="PROSITE" id="PS00138">
    <property type="entry name" value="SUBTILASE_SER"/>
    <property type="match status" value="1"/>
</dbReference>
<dbReference type="NCBIfam" id="TIGR03921">
    <property type="entry name" value="T7SS_mycosin"/>
    <property type="match status" value="1"/>
</dbReference>
<keyword evidence="13" id="KW-0732">Signal</keyword>
<evidence type="ECO:0000256" key="2">
    <source>
        <dbReference type="ARBA" id="ARBA00011073"/>
    </source>
</evidence>
<evidence type="ECO:0000259" key="14">
    <source>
        <dbReference type="Pfam" id="PF00082"/>
    </source>
</evidence>
<dbReference type="PROSITE" id="PS51892">
    <property type="entry name" value="SUBTILASE"/>
    <property type="match status" value="1"/>
</dbReference>
<keyword evidence="16" id="KW-1185">Reference proteome</keyword>
<evidence type="ECO:0000256" key="9">
    <source>
        <dbReference type="ARBA" id="ARBA00023136"/>
    </source>
</evidence>
<feature type="active site" description="Charge relay system" evidence="10">
    <location>
        <position position="81"/>
    </location>
</feature>
<feature type="active site" description="Charge relay system" evidence="10">
    <location>
        <position position="117"/>
    </location>
</feature>
<dbReference type="InterPro" id="IPR023834">
    <property type="entry name" value="T7SS_pept_S8A_mycosin"/>
</dbReference>
<evidence type="ECO:0000256" key="4">
    <source>
        <dbReference type="ARBA" id="ARBA00022670"/>
    </source>
</evidence>
<protein>
    <submittedName>
        <fullName evidence="15">Type VII secretion-associated serine protease mycosin</fullName>
    </submittedName>
</protein>
<accession>A0ABX3DLC4</accession>
<dbReference type="PROSITE" id="PS00137">
    <property type="entry name" value="SUBTILASE_HIS"/>
    <property type="match status" value="1"/>
</dbReference>
<dbReference type="Proteomes" id="UP000186883">
    <property type="component" value="Unassembled WGS sequence"/>
</dbReference>
<evidence type="ECO:0000256" key="5">
    <source>
        <dbReference type="ARBA" id="ARBA00022692"/>
    </source>
</evidence>
<keyword evidence="5 12" id="KW-0812">Transmembrane</keyword>
<evidence type="ECO:0000256" key="10">
    <source>
        <dbReference type="PROSITE-ProRule" id="PRU01240"/>
    </source>
</evidence>
<dbReference type="Gene3D" id="3.40.50.200">
    <property type="entry name" value="Peptidase S8/S53 domain"/>
    <property type="match status" value="1"/>
</dbReference>